<evidence type="ECO:0000313" key="10">
    <source>
        <dbReference type="WBParaSite" id="jg8507"/>
    </source>
</evidence>
<accession>A0A915EQU2</accession>
<dbReference type="PRINTS" id="PR01348">
    <property type="entry name" value="ICLNCHANNEL"/>
</dbReference>
<comment type="function">
    <text evidence="7">Involved in both the assembly of spliceosomal snRNPs and the methylation of Sm proteins. Chaperone that regulates the assembly of spliceosomal U1, U2, U4 and U5 small nuclear ribonucleoproteins (snRNPs), the building blocks of the spliceosome, and thereby plays an important role in the splicing of cellular pre-mRNAs. Most spliceosomal snRNPs contain a common set of Sm proteins SNRPB, SNRPD1, SNRPD2, SNRPD3, SNRPE, SNRPF and SNRPG that assemble in a heptameric protein ring on the Sm site of the small nuclear RNA to form the core snRNP (Sm core). In the cytosol, the Sm proteins SNRPD1, SNRPD2, SNRPE, SNRPF and SNRPG are trapped in an inactive 6S pICln-Sm complex by the chaperone CLNS1A that controls the assembly of the core snRNP. Dissociation by the SMN complex of CLNS1A from the trapped Sm proteins and their transfer to an SMN-Sm complex triggers the assembly of core snRNPs and their transport to the nucleus.</text>
</comment>
<comment type="similarity">
    <text evidence="3">Belongs to the pICln (TC 1.A.47) family.</text>
</comment>
<feature type="compositionally biased region" description="Acidic residues" evidence="8">
    <location>
        <begin position="134"/>
        <end position="154"/>
    </location>
</feature>
<feature type="region of interest" description="Disordered" evidence="8">
    <location>
        <begin position="220"/>
        <end position="247"/>
    </location>
</feature>
<dbReference type="GO" id="GO:0005829">
    <property type="term" value="C:cytosol"/>
    <property type="evidence" value="ECO:0007669"/>
    <property type="project" value="InterPro"/>
</dbReference>
<protein>
    <recommendedName>
        <fullName evidence="4">Methylosome subunit pICln</fullName>
    </recommendedName>
</protein>
<proteinExistence type="inferred from homology"/>
<dbReference type="GO" id="GO:0005886">
    <property type="term" value="C:plasma membrane"/>
    <property type="evidence" value="ECO:0007669"/>
    <property type="project" value="InterPro"/>
</dbReference>
<comment type="subcellular location">
    <subcellularLocation>
        <location evidence="2">Cytoplasm</location>
    </subcellularLocation>
    <subcellularLocation>
        <location evidence="1">Nucleus</location>
    </subcellularLocation>
</comment>
<name>A0A915EQU2_9BILA</name>
<feature type="compositionally biased region" description="Polar residues" evidence="8">
    <location>
        <begin position="226"/>
        <end position="236"/>
    </location>
</feature>
<evidence type="ECO:0000256" key="4">
    <source>
        <dbReference type="ARBA" id="ARBA00015653"/>
    </source>
</evidence>
<organism evidence="9 10">
    <name type="scientific">Ditylenchus dipsaci</name>
    <dbReference type="NCBI Taxonomy" id="166011"/>
    <lineage>
        <taxon>Eukaryota</taxon>
        <taxon>Metazoa</taxon>
        <taxon>Ecdysozoa</taxon>
        <taxon>Nematoda</taxon>
        <taxon>Chromadorea</taxon>
        <taxon>Rhabditida</taxon>
        <taxon>Tylenchina</taxon>
        <taxon>Tylenchomorpha</taxon>
        <taxon>Sphaerularioidea</taxon>
        <taxon>Anguinidae</taxon>
        <taxon>Anguininae</taxon>
        <taxon>Ditylenchus</taxon>
    </lineage>
</organism>
<feature type="region of interest" description="Disordered" evidence="8">
    <location>
        <begin position="130"/>
        <end position="175"/>
    </location>
</feature>
<dbReference type="GO" id="GO:0006821">
    <property type="term" value="P:chloride transport"/>
    <property type="evidence" value="ECO:0007669"/>
    <property type="project" value="InterPro"/>
</dbReference>
<dbReference type="Pfam" id="PF03517">
    <property type="entry name" value="Voldacs"/>
    <property type="match status" value="1"/>
</dbReference>
<dbReference type="GO" id="GO:0006884">
    <property type="term" value="P:cell volume homeostasis"/>
    <property type="evidence" value="ECO:0007669"/>
    <property type="project" value="InterPro"/>
</dbReference>
<feature type="compositionally biased region" description="Polar residues" evidence="8">
    <location>
        <begin position="161"/>
        <end position="172"/>
    </location>
</feature>
<keyword evidence="9" id="KW-1185">Reference proteome</keyword>
<reference evidence="10" key="1">
    <citation type="submission" date="2022-11" db="UniProtKB">
        <authorList>
            <consortium name="WormBaseParasite"/>
        </authorList>
    </citation>
    <scope>IDENTIFICATION</scope>
</reference>
<keyword evidence="5" id="KW-0963">Cytoplasm</keyword>
<dbReference type="InterPro" id="IPR039924">
    <property type="entry name" value="ICln/Lot5/Saf5"/>
</dbReference>
<dbReference type="Proteomes" id="UP000887574">
    <property type="component" value="Unplaced"/>
</dbReference>
<evidence type="ECO:0000313" key="9">
    <source>
        <dbReference type="Proteomes" id="UP000887574"/>
    </source>
</evidence>
<feature type="compositionally biased region" description="Basic and acidic residues" evidence="8">
    <location>
        <begin position="237"/>
        <end position="247"/>
    </location>
</feature>
<dbReference type="PANTHER" id="PTHR21399">
    <property type="entry name" value="CHLORIDE CONDUCTANCE REGULATORY PROTEIN ICLN"/>
    <property type="match status" value="1"/>
</dbReference>
<evidence type="ECO:0000256" key="3">
    <source>
        <dbReference type="ARBA" id="ARBA00007054"/>
    </source>
</evidence>
<dbReference type="AlphaFoldDB" id="A0A915EQU2"/>
<evidence type="ECO:0000256" key="8">
    <source>
        <dbReference type="SAM" id="MobiDB-lite"/>
    </source>
</evidence>
<dbReference type="InterPro" id="IPR003521">
    <property type="entry name" value="ICln"/>
</dbReference>
<sequence length="247" mass="27667">MLVLQDIPEPREDVLSAQPQVIAYWEKDCLGQGTLFLTNRIVVWIADATKKGFRLSYPSIAVHAASGSSEDFPEPCLFLMIDVNKTDIDYTPELESVEDEIEKEIKTAAIRFIPSDPSAISLLFETMNECQEQNPEEDEDMSNDSDEEGEEEMIDGQGDQLSDSGRWFTSDNTGDEIHLSAEGKWTSNLERMLGNLNDLPSESSSGVLIYDFMSLCYEGMNDQPGDENQQHGQHNGDSNHQDSMDLN</sequence>
<dbReference type="GO" id="GO:0034709">
    <property type="term" value="C:methylosome"/>
    <property type="evidence" value="ECO:0007669"/>
    <property type="project" value="InterPro"/>
</dbReference>
<dbReference type="Gene3D" id="2.30.29.30">
    <property type="entry name" value="Pleckstrin-homology domain (PH domain)/Phosphotyrosine-binding domain (PTB)"/>
    <property type="match status" value="1"/>
</dbReference>
<dbReference type="InterPro" id="IPR011993">
    <property type="entry name" value="PH-like_dom_sf"/>
</dbReference>
<dbReference type="GO" id="GO:0045292">
    <property type="term" value="P:mRNA cis splicing, via spliceosome"/>
    <property type="evidence" value="ECO:0007669"/>
    <property type="project" value="TreeGrafter"/>
</dbReference>
<evidence type="ECO:0000256" key="2">
    <source>
        <dbReference type="ARBA" id="ARBA00004496"/>
    </source>
</evidence>
<evidence type="ECO:0000256" key="7">
    <source>
        <dbReference type="ARBA" id="ARBA00045890"/>
    </source>
</evidence>
<dbReference type="GO" id="GO:0034715">
    <property type="term" value="C:pICln-Sm protein complex"/>
    <property type="evidence" value="ECO:0007669"/>
    <property type="project" value="InterPro"/>
</dbReference>
<evidence type="ECO:0000256" key="6">
    <source>
        <dbReference type="ARBA" id="ARBA00023242"/>
    </source>
</evidence>
<dbReference type="WBParaSite" id="jg8507">
    <property type="protein sequence ID" value="jg8507"/>
    <property type="gene ID" value="jg8507"/>
</dbReference>
<dbReference type="PANTHER" id="PTHR21399:SF0">
    <property type="entry name" value="METHYLOSOME SUBUNIT PICLN"/>
    <property type="match status" value="1"/>
</dbReference>
<keyword evidence="6" id="KW-0539">Nucleus</keyword>
<evidence type="ECO:0000256" key="1">
    <source>
        <dbReference type="ARBA" id="ARBA00004123"/>
    </source>
</evidence>
<evidence type="ECO:0000256" key="5">
    <source>
        <dbReference type="ARBA" id="ARBA00022490"/>
    </source>
</evidence>
<dbReference type="GO" id="GO:0000387">
    <property type="term" value="P:spliceosomal snRNP assembly"/>
    <property type="evidence" value="ECO:0007669"/>
    <property type="project" value="InterPro"/>
</dbReference>
<dbReference type="GO" id="GO:0005681">
    <property type="term" value="C:spliceosomal complex"/>
    <property type="evidence" value="ECO:0007669"/>
    <property type="project" value="TreeGrafter"/>
</dbReference>